<evidence type="ECO:0000313" key="1">
    <source>
        <dbReference type="EMBL" id="TEY16584.1"/>
    </source>
</evidence>
<dbReference type="GO" id="GO:0008168">
    <property type="term" value="F:methyltransferase activity"/>
    <property type="evidence" value="ECO:0007669"/>
    <property type="project" value="TreeGrafter"/>
</dbReference>
<dbReference type="PANTHER" id="PTHR43591">
    <property type="entry name" value="METHYLTRANSFERASE"/>
    <property type="match status" value="1"/>
</dbReference>
<evidence type="ECO:0008006" key="3">
    <source>
        <dbReference type="Google" id="ProtNLM"/>
    </source>
</evidence>
<dbReference type="EMBL" id="PHWZ01002358">
    <property type="protein sequence ID" value="TEY16584.1"/>
    <property type="molecule type" value="Genomic_DNA"/>
</dbReference>
<dbReference type="Proteomes" id="UP000297299">
    <property type="component" value="Unassembled WGS sequence"/>
</dbReference>
<name>A0A4Y8CB34_9HELO</name>
<dbReference type="SUPFAM" id="SSF53335">
    <property type="entry name" value="S-adenosyl-L-methionine-dependent methyltransferases"/>
    <property type="match status" value="1"/>
</dbReference>
<proteinExistence type="predicted"/>
<protein>
    <recommendedName>
        <fullName evidence="3">Methyltransferase domain-containing protein</fullName>
    </recommendedName>
</protein>
<comment type="caution">
    <text evidence="1">The sequence shown here is derived from an EMBL/GenBank/DDBJ whole genome shotgun (WGS) entry which is preliminary data.</text>
</comment>
<dbReference type="STRING" id="38488.A0A4Y8CB34"/>
<dbReference type="Pfam" id="PF13489">
    <property type="entry name" value="Methyltransf_23"/>
    <property type="match status" value="1"/>
</dbReference>
<sequence length="291" mass="32207">MTNKQENDYWGDNNRERKRLASNHFIAKNAMNGKLVRAPVDFSRPCKILDSGTADGNYIPHHSNLGTWLLDLASSLSALPTNAHEYVGTDINPAPFPQSTPPNVTFVVQDINKPWPSSQNGQFDLVHQRLALIGAGPNPSAAVSHLYSVLKPNGWIQISEGTMNFPPEIVNKERTPAYSDMLQMMQSIAGVVGMEWHLGNILKRLLEEAGFVDITEEDVTLNLGRTNKDENLAKEGVESCVIAVESFSNFAKSKYSACLYPFLVNLCWPFGCNLSDNYVHRISTRKTDAAG</sequence>
<keyword evidence="2" id="KW-1185">Reference proteome</keyword>
<organism evidence="1 2">
    <name type="scientific">Botryotinia calthae</name>
    <dbReference type="NCBI Taxonomy" id="38488"/>
    <lineage>
        <taxon>Eukaryota</taxon>
        <taxon>Fungi</taxon>
        <taxon>Dikarya</taxon>
        <taxon>Ascomycota</taxon>
        <taxon>Pezizomycotina</taxon>
        <taxon>Leotiomycetes</taxon>
        <taxon>Helotiales</taxon>
        <taxon>Sclerotiniaceae</taxon>
        <taxon>Botryotinia</taxon>
    </lineage>
</organism>
<gene>
    <name evidence="1" type="ORF">BOTCAL_2363g00010</name>
</gene>
<dbReference type="PANTHER" id="PTHR43591:SF105">
    <property type="entry name" value="METHYLTRANSFERASE DOMAIN-CONTAINING PROTEIN-RELATED"/>
    <property type="match status" value="1"/>
</dbReference>
<reference evidence="1 2" key="1">
    <citation type="submission" date="2017-11" db="EMBL/GenBank/DDBJ databases">
        <title>Comparative genomics of Botrytis spp.</title>
        <authorList>
            <person name="Valero-Jimenez C.A."/>
            <person name="Tapia P."/>
            <person name="Veloso J."/>
            <person name="Silva-Moreno E."/>
            <person name="Staats M."/>
            <person name="Valdes J.H."/>
            <person name="Van Kan J.A.L."/>
        </authorList>
    </citation>
    <scope>NUCLEOTIDE SEQUENCE [LARGE SCALE GENOMIC DNA]</scope>
    <source>
        <strain evidence="1 2">MUCL2830</strain>
    </source>
</reference>
<dbReference type="Gene3D" id="3.40.50.150">
    <property type="entry name" value="Vaccinia Virus protein VP39"/>
    <property type="match status" value="1"/>
</dbReference>
<accession>A0A4Y8CB34</accession>
<dbReference type="CDD" id="cd02440">
    <property type="entry name" value="AdoMet_MTases"/>
    <property type="match status" value="1"/>
</dbReference>
<dbReference type="AlphaFoldDB" id="A0A4Y8CB34"/>
<evidence type="ECO:0000313" key="2">
    <source>
        <dbReference type="Proteomes" id="UP000297299"/>
    </source>
</evidence>
<dbReference type="InterPro" id="IPR029063">
    <property type="entry name" value="SAM-dependent_MTases_sf"/>
</dbReference>
<dbReference type="OrthoDB" id="184880at2759"/>